<dbReference type="GO" id="GO:0005829">
    <property type="term" value="C:cytosol"/>
    <property type="evidence" value="ECO:0007669"/>
    <property type="project" value="TreeGrafter"/>
</dbReference>
<dbReference type="InterPro" id="IPR050079">
    <property type="entry name" value="DEAD_box_RNA_helicase"/>
</dbReference>
<keyword evidence="7" id="KW-1185">Reference proteome</keyword>
<feature type="compositionally biased region" description="Basic and acidic residues" evidence="5">
    <location>
        <begin position="438"/>
        <end position="453"/>
    </location>
</feature>
<evidence type="ECO:0000313" key="7">
    <source>
        <dbReference type="Proteomes" id="UP000887574"/>
    </source>
</evidence>
<proteinExistence type="predicted"/>
<evidence type="ECO:0000313" key="8">
    <source>
        <dbReference type="WBParaSite" id="jg23365"/>
    </source>
</evidence>
<keyword evidence="1" id="KW-0547">Nucleotide-binding</keyword>
<feature type="domain" description="Helicase C-terminal" evidence="6">
    <location>
        <begin position="28"/>
        <end position="183"/>
    </location>
</feature>
<dbReference type="InterPro" id="IPR027417">
    <property type="entry name" value="P-loop_NTPase"/>
</dbReference>
<name>A0A915DVE4_9BILA</name>
<dbReference type="PANTHER" id="PTHR47959:SF8">
    <property type="entry name" value="RNA HELICASE"/>
    <property type="match status" value="1"/>
</dbReference>
<dbReference type="Gene3D" id="3.40.50.300">
    <property type="entry name" value="P-loop containing nucleotide triphosphate hydrolases"/>
    <property type="match status" value="1"/>
</dbReference>
<feature type="region of interest" description="Disordered" evidence="5">
    <location>
        <begin position="384"/>
        <end position="457"/>
    </location>
</feature>
<dbReference type="PROSITE" id="PS51194">
    <property type="entry name" value="HELICASE_CTER"/>
    <property type="match status" value="1"/>
</dbReference>
<feature type="compositionally biased region" description="Gly residues" evidence="5">
    <location>
        <begin position="587"/>
        <end position="599"/>
    </location>
</feature>
<dbReference type="Pfam" id="PF00271">
    <property type="entry name" value="Helicase_C"/>
    <property type="match status" value="1"/>
</dbReference>
<dbReference type="SUPFAM" id="SSF52540">
    <property type="entry name" value="P-loop containing nucleoside triphosphate hydrolases"/>
    <property type="match status" value="1"/>
</dbReference>
<dbReference type="GO" id="GO:0003724">
    <property type="term" value="F:RNA helicase activity"/>
    <property type="evidence" value="ECO:0007669"/>
    <property type="project" value="TreeGrafter"/>
</dbReference>
<feature type="compositionally biased region" description="Gly residues" evidence="5">
    <location>
        <begin position="624"/>
        <end position="645"/>
    </location>
</feature>
<accession>A0A915DVE4</accession>
<dbReference type="InterPro" id="IPR001650">
    <property type="entry name" value="Helicase_C-like"/>
</dbReference>
<dbReference type="CDD" id="cd18787">
    <property type="entry name" value="SF2_C_DEAD"/>
    <property type="match status" value="1"/>
</dbReference>
<feature type="region of interest" description="Disordered" evidence="5">
    <location>
        <begin position="583"/>
        <end position="654"/>
    </location>
</feature>
<sequence>MGFAEQLHDVLKHFAKAGLSEPTLVRLDLETKLSEKLKMMFVTCRLSEKLNALLFLCRWAVQTRQQTIVFCATMKHVEYSVGSTARKQNIGRFRANECYLLVVTDVAARGVDIPLLDVAINFHFPPKPKLYVHRVGRVARAGKPGVAFSLVTPDELPYLVDMFLFLGRPMNFAGVESKQHQYSNDDDVIIGRFPETLAHLETEFLRNIHDTSIEISDLLHKSENAMKKYSRTRAQPSSESVRRVKQELRMVSADVHPFFNQFEEQGKDPSGEKDMLQGISNWRPNATIFEIGAGGKQQPAAIMKEKRKQHQEFIDGKRKAAEKASSLCYEEVEKAKNGTTKDAIGNNEEICLNNSEQIKEDCEKEIAETFGDVVTISSFISASNSNLPSVDRKKQKRKLNSDHERKQEEKRVHFMDYLPKDANTERGLAVEKMGAGTDDDKGMYREQKQKRWDQGTLLPATYKAGRYENWQKQQKVSFRDNEGDGEEDDSRRSRFRGGQSGRGRGGSRGSGRGGFQDRGSRQPRSELKNADQIMKTRRERAKKQTIRLIDRRECREKTVRQFPISRRLKRKFLISRRFERRFPARGGSRGGFPARGGPRGDFTSGRDGFSGGNRGRGSSRGSRGSFGGGRGFGSSRGGNRGGGQRGGRRGGRMH</sequence>
<protein>
    <submittedName>
        <fullName evidence="8">Helicase C-terminal domain-containing protein</fullName>
    </submittedName>
</protein>
<evidence type="ECO:0000256" key="2">
    <source>
        <dbReference type="ARBA" id="ARBA00022801"/>
    </source>
</evidence>
<feature type="compositionally biased region" description="Gly residues" evidence="5">
    <location>
        <begin position="498"/>
        <end position="516"/>
    </location>
</feature>
<keyword evidence="3" id="KW-0347">Helicase</keyword>
<feature type="compositionally biased region" description="Basic and acidic residues" evidence="5">
    <location>
        <begin position="399"/>
        <end position="424"/>
    </location>
</feature>
<evidence type="ECO:0000259" key="6">
    <source>
        <dbReference type="PROSITE" id="PS51194"/>
    </source>
</evidence>
<reference evidence="8" key="1">
    <citation type="submission" date="2022-11" db="UniProtKB">
        <authorList>
            <consortium name="WormBaseParasite"/>
        </authorList>
    </citation>
    <scope>IDENTIFICATION</scope>
</reference>
<keyword evidence="4" id="KW-0067">ATP-binding</keyword>
<dbReference type="WBParaSite" id="jg23365">
    <property type="protein sequence ID" value="jg23365"/>
    <property type="gene ID" value="jg23365"/>
</dbReference>
<dbReference type="GO" id="GO:0016787">
    <property type="term" value="F:hydrolase activity"/>
    <property type="evidence" value="ECO:0007669"/>
    <property type="project" value="UniProtKB-KW"/>
</dbReference>
<dbReference type="PANTHER" id="PTHR47959">
    <property type="entry name" value="ATP-DEPENDENT RNA HELICASE RHLE-RELATED"/>
    <property type="match status" value="1"/>
</dbReference>
<dbReference type="SMART" id="SM00490">
    <property type="entry name" value="HELICc"/>
    <property type="match status" value="1"/>
</dbReference>
<feature type="region of interest" description="Disordered" evidence="5">
    <location>
        <begin position="473"/>
        <end position="544"/>
    </location>
</feature>
<dbReference type="GO" id="GO:0005524">
    <property type="term" value="F:ATP binding"/>
    <property type="evidence" value="ECO:0007669"/>
    <property type="project" value="UniProtKB-KW"/>
</dbReference>
<evidence type="ECO:0000256" key="4">
    <source>
        <dbReference type="ARBA" id="ARBA00022840"/>
    </source>
</evidence>
<evidence type="ECO:0000256" key="1">
    <source>
        <dbReference type="ARBA" id="ARBA00022741"/>
    </source>
</evidence>
<keyword evidence="2" id="KW-0378">Hydrolase</keyword>
<evidence type="ECO:0000256" key="5">
    <source>
        <dbReference type="SAM" id="MobiDB-lite"/>
    </source>
</evidence>
<organism evidence="7 8">
    <name type="scientific">Ditylenchus dipsaci</name>
    <dbReference type="NCBI Taxonomy" id="166011"/>
    <lineage>
        <taxon>Eukaryota</taxon>
        <taxon>Metazoa</taxon>
        <taxon>Ecdysozoa</taxon>
        <taxon>Nematoda</taxon>
        <taxon>Chromadorea</taxon>
        <taxon>Rhabditida</taxon>
        <taxon>Tylenchina</taxon>
        <taxon>Tylenchomorpha</taxon>
        <taxon>Sphaerularioidea</taxon>
        <taxon>Anguinidae</taxon>
        <taxon>Anguininae</taxon>
        <taxon>Ditylenchus</taxon>
    </lineage>
</organism>
<evidence type="ECO:0000256" key="3">
    <source>
        <dbReference type="ARBA" id="ARBA00022806"/>
    </source>
</evidence>
<feature type="compositionally biased region" description="Basic residues" evidence="5">
    <location>
        <begin position="535"/>
        <end position="544"/>
    </location>
</feature>
<dbReference type="Proteomes" id="UP000887574">
    <property type="component" value="Unplaced"/>
</dbReference>
<dbReference type="AlphaFoldDB" id="A0A915DVE4"/>
<feature type="compositionally biased region" description="Basic and acidic residues" evidence="5">
    <location>
        <begin position="518"/>
        <end position="529"/>
    </location>
</feature>